<evidence type="ECO:0000256" key="7">
    <source>
        <dbReference type="RuleBase" id="RU369079"/>
    </source>
</evidence>
<dbReference type="GO" id="GO:0022857">
    <property type="term" value="F:transmembrane transporter activity"/>
    <property type="evidence" value="ECO:0007669"/>
    <property type="project" value="UniProtKB-UniRule"/>
</dbReference>
<evidence type="ECO:0000259" key="8">
    <source>
        <dbReference type="Pfam" id="PF06808"/>
    </source>
</evidence>
<comment type="similarity">
    <text evidence="7">Belongs to the TRAP transporter large permease family.</text>
</comment>
<dbReference type="OrthoDB" id="9790209at2"/>
<proteinExistence type="inferred from homology"/>
<dbReference type="InterPro" id="IPR004681">
    <property type="entry name" value="TRAP_DctM"/>
</dbReference>
<evidence type="ECO:0000256" key="3">
    <source>
        <dbReference type="ARBA" id="ARBA00022519"/>
    </source>
</evidence>
<dbReference type="EMBL" id="FWFJ01000002">
    <property type="protein sequence ID" value="SLN13528.1"/>
    <property type="molecule type" value="Genomic_DNA"/>
</dbReference>
<dbReference type="PIRSF" id="PIRSF006066">
    <property type="entry name" value="HI0050"/>
    <property type="match status" value="1"/>
</dbReference>
<evidence type="ECO:0000256" key="2">
    <source>
        <dbReference type="ARBA" id="ARBA00022475"/>
    </source>
</evidence>
<comment type="caution">
    <text evidence="7">Lacks conserved residue(s) required for the propagation of feature annotation.</text>
</comment>
<name>A0A1X6Y8I1_9RHOB</name>
<evidence type="ECO:0000256" key="6">
    <source>
        <dbReference type="ARBA" id="ARBA00023136"/>
    </source>
</evidence>
<feature type="transmembrane region" description="Helical" evidence="7">
    <location>
        <begin position="138"/>
        <end position="161"/>
    </location>
</feature>
<feature type="transmembrane region" description="Helical" evidence="7">
    <location>
        <begin position="173"/>
        <end position="195"/>
    </location>
</feature>
<dbReference type="InterPro" id="IPR010656">
    <property type="entry name" value="DctM"/>
</dbReference>
<dbReference type="AlphaFoldDB" id="A0A1X6Y8I1"/>
<comment type="subcellular location">
    <subcellularLocation>
        <location evidence="1 7">Cell inner membrane</location>
        <topology evidence="1 7">Multi-pass membrane protein</topology>
    </subcellularLocation>
</comment>
<accession>A0A1X6Y8I1</accession>
<dbReference type="GO" id="GO:0005886">
    <property type="term" value="C:plasma membrane"/>
    <property type="evidence" value="ECO:0007669"/>
    <property type="project" value="UniProtKB-SubCell"/>
</dbReference>
<keyword evidence="2" id="KW-1003">Cell membrane</keyword>
<feature type="domain" description="TRAP C4-dicarboxylate transport system permease DctM subunit" evidence="8">
    <location>
        <begin position="10"/>
        <end position="421"/>
    </location>
</feature>
<dbReference type="NCBIfam" id="TIGR00786">
    <property type="entry name" value="dctM"/>
    <property type="match status" value="1"/>
</dbReference>
<keyword evidence="7" id="KW-0813">Transport</keyword>
<feature type="transmembrane region" description="Helical" evidence="7">
    <location>
        <begin position="401"/>
        <end position="425"/>
    </location>
</feature>
<dbReference type="Pfam" id="PF06808">
    <property type="entry name" value="DctM"/>
    <property type="match status" value="1"/>
</dbReference>
<feature type="transmembrane region" description="Helical" evidence="7">
    <location>
        <begin position="280"/>
        <end position="309"/>
    </location>
</feature>
<keyword evidence="4 7" id="KW-0812">Transmembrane</keyword>
<comment type="function">
    <text evidence="7">Part of the tripartite ATP-independent periplasmic (TRAP) transport system.</text>
</comment>
<organism evidence="9 10">
    <name type="scientific">Roseovarius gaetbuli</name>
    <dbReference type="NCBI Taxonomy" id="1356575"/>
    <lineage>
        <taxon>Bacteria</taxon>
        <taxon>Pseudomonadati</taxon>
        <taxon>Pseudomonadota</taxon>
        <taxon>Alphaproteobacteria</taxon>
        <taxon>Rhodobacterales</taxon>
        <taxon>Roseobacteraceae</taxon>
        <taxon>Roseovarius</taxon>
    </lineage>
</organism>
<feature type="transmembrane region" description="Helical" evidence="7">
    <location>
        <begin position="249"/>
        <end position="268"/>
    </location>
</feature>
<evidence type="ECO:0000313" key="10">
    <source>
        <dbReference type="Proteomes" id="UP000194012"/>
    </source>
</evidence>
<keyword evidence="10" id="KW-1185">Reference proteome</keyword>
<reference evidence="10" key="1">
    <citation type="submission" date="2017-03" db="EMBL/GenBank/DDBJ databases">
        <authorList>
            <person name="Rodrigo-Torres L."/>
            <person name="Arahal R.D."/>
            <person name="Lucena T."/>
        </authorList>
    </citation>
    <scope>NUCLEOTIDE SEQUENCE [LARGE SCALE GENOMIC DNA]</scope>
    <source>
        <strain evidence="10">CECT 8370</strain>
    </source>
</reference>
<feature type="transmembrane region" description="Helical" evidence="7">
    <location>
        <begin position="316"/>
        <end position="347"/>
    </location>
</feature>
<evidence type="ECO:0000256" key="4">
    <source>
        <dbReference type="ARBA" id="ARBA00022692"/>
    </source>
</evidence>
<dbReference type="PANTHER" id="PTHR33362">
    <property type="entry name" value="SIALIC ACID TRAP TRANSPORTER PERMEASE PROTEIN SIAT-RELATED"/>
    <property type="match status" value="1"/>
</dbReference>
<dbReference type="PANTHER" id="PTHR33362:SF5">
    <property type="entry name" value="C4-DICARBOXYLATE TRAP TRANSPORTER LARGE PERMEASE PROTEIN DCTM"/>
    <property type="match status" value="1"/>
</dbReference>
<protein>
    <recommendedName>
        <fullName evidence="7">TRAP transporter large permease protein</fullName>
    </recommendedName>
</protein>
<keyword evidence="5 7" id="KW-1133">Transmembrane helix</keyword>
<feature type="transmembrane region" description="Helical" evidence="7">
    <location>
        <begin position="215"/>
        <end position="237"/>
    </location>
</feature>
<feature type="transmembrane region" description="Helical" evidence="7">
    <location>
        <begin position="21"/>
        <end position="42"/>
    </location>
</feature>
<evidence type="ECO:0000313" key="9">
    <source>
        <dbReference type="EMBL" id="SLN13528.1"/>
    </source>
</evidence>
<sequence length="430" mass="45033">MIVGSFAMAAAIVLAFLRVPLAFALLAVSIVGIGFAINWNIAFQLLPLTISDAVLSYDLAVVPMFILMGNVISKTGIAQDLFRAAYAFVGNVRGGLALSTMVACSGFSAVCGSSYATAATMAKVAYPSMKKYKYSDELAAGTIAAGGTLGILIPPSIIMVVYGILTQTNIGDLFIAGVVPGLLGLAMYMLAIRFIAARDPAQAPKGEYTPWSEKLSALSGVWPFLLLFGLIIGGLYAKLFTPTEAAGMGAGLAVIIATLHGRLSLSVLRKIIIDTAYTSISLYTVLFGALMLSKLLTLSGLAAGVLALVQSTGLEGIALIMVIMLVFLVLGCVMDSMAIILIFVPLFAPIVVAQGFDLVWFGIIVIVVTEIALITPPVGMNVFVLKAVLPDVPVVRIFRGLVPFIAVDVVRLAFLVAFPGITLWLGSTVG</sequence>
<dbReference type="Proteomes" id="UP000194012">
    <property type="component" value="Unassembled WGS sequence"/>
</dbReference>
<keyword evidence="3 7" id="KW-0997">Cell inner membrane</keyword>
<gene>
    <name evidence="9" type="primary">siaT_2</name>
    <name evidence="9" type="ORF">ROG8370_00293</name>
</gene>
<comment type="subunit">
    <text evidence="7">The complex comprises the extracytoplasmic solute receptor protein and the two transmembrane proteins.</text>
</comment>
<feature type="transmembrane region" description="Helical" evidence="7">
    <location>
        <begin position="359"/>
        <end position="389"/>
    </location>
</feature>
<dbReference type="RefSeq" id="WP_085825318.1">
    <property type="nucleotide sequence ID" value="NZ_FWFJ01000002.1"/>
</dbReference>
<keyword evidence="6 7" id="KW-0472">Membrane</keyword>
<feature type="transmembrane region" description="Helical" evidence="7">
    <location>
        <begin position="94"/>
        <end position="118"/>
    </location>
</feature>
<evidence type="ECO:0000256" key="5">
    <source>
        <dbReference type="ARBA" id="ARBA00022989"/>
    </source>
</evidence>
<evidence type="ECO:0000256" key="1">
    <source>
        <dbReference type="ARBA" id="ARBA00004429"/>
    </source>
</evidence>